<organism evidence="14 15">
    <name type="scientific">Allocatelliglobosispora scoriae</name>
    <dbReference type="NCBI Taxonomy" id="643052"/>
    <lineage>
        <taxon>Bacteria</taxon>
        <taxon>Bacillati</taxon>
        <taxon>Actinomycetota</taxon>
        <taxon>Actinomycetes</taxon>
        <taxon>Micromonosporales</taxon>
        <taxon>Micromonosporaceae</taxon>
        <taxon>Allocatelliglobosispora</taxon>
    </lineage>
</organism>
<dbReference type="SUPFAM" id="SSF53056">
    <property type="entry name" value="beta-carbonic anhydrase, cab"/>
    <property type="match status" value="1"/>
</dbReference>
<dbReference type="GO" id="GO:0008270">
    <property type="term" value="F:zinc ion binding"/>
    <property type="evidence" value="ECO:0007669"/>
    <property type="project" value="InterPro"/>
</dbReference>
<feature type="transmembrane region" description="Helical" evidence="12">
    <location>
        <begin position="13"/>
        <end position="33"/>
    </location>
</feature>
<dbReference type="PROSITE" id="PS00704">
    <property type="entry name" value="PROK_CO2_ANHYDRASE_1"/>
    <property type="match status" value="1"/>
</dbReference>
<evidence type="ECO:0000256" key="7">
    <source>
        <dbReference type="ARBA" id="ARBA00023136"/>
    </source>
</evidence>
<evidence type="ECO:0000256" key="2">
    <source>
        <dbReference type="ARBA" id="ARBA00006217"/>
    </source>
</evidence>
<keyword evidence="8 14" id="KW-0456">Lyase</keyword>
<feature type="transmembrane region" description="Helical" evidence="12">
    <location>
        <begin position="360"/>
        <end position="391"/>
    </location>
</feature>
<feature type="transmembrane region" description="Helical" evidence="12">
    <location>
        <begin position="188"/>
        <end position="208"/>
    </location>
</feature>
<keyword evidence="11" id="KW-0479">Metal-binding</keyword>
<name>A0A841BM74_9ACTN</name>
<evidence type="ECO:0000259" key="13">
    <source>
        <dbReference type="Pfam" id="PF00916"/>
    </source>
</evidence>
<comment type="subcellular location">
    <subcellularLocation>
        <location evidence="1">Membrane</location>
        <topology evidence="1">Multi-pass membrane protein</topology>
    </subcellularLocation>
</comment>
<comment type="caution">
    <text evidence="14">The sequence shown here is derived from an EMBL/GenBank/DDBJ whole genome shotgun (WGS) entry which is preliminary data.</text>
</comment>
<feature type="transmembrane region" description="Helical" evidence="12">
    <location>
        <begin position="313"/>
        <end position="339"/>
    </location>
</feature>
<feature type="binding site" evidence="11">
    <location>
        <position position="610"/>
    </location>
    <ligand>
        <name>Zn(2+)</name>
        <dbReference type="ChEBI" id="CHEBI:29105"/>
    </ligand>
</feature>
<feature type="binding site" evidence="11">
    <location>
        <position position="546"/>
    </location>
    <ligand>
        <name>Zn(2+)</name>
        <dbReference type="ChEBI" id="CHEBI:29105"/>
    </ligand>
</feature>
<dbReference type="RefSeq" id="WP_184834417.1">
    <property type="nucleotide sequence ID" value="NZ_JACHMN010000002.1"/>
</dbReference>
<evidence type="ECO:0000256" key="11">
    <source>
        <dbReference type="PIRSR" id="PIRSR601765-1"/>
    </source>
</evidence>
<feature type="transmembrane region" description="Helical" evidence="12">
    <location>
        <begin position="228"/>
        <end position="253"/>
    </location>
</feature>
<dbReference type="GO" id="GO:0055085">
    <property type="term" value="P:transmembrane transport"/>
    <property type="evidence" value="ECO:0007669"/>
    <property type="project" value="InterPro"/>
</dbReference>
<feature type="binding site" evidence="11">
    <location>
        <position position="607"/>
    </location>
    <ligand>
        <name>Zn(2+)</name>
        <dbReference type="ChEBI" id="CHEBI:29105"/>
    </ligand>
</feature>
<dbReference type="InterPro" id="IPR011547">
    <property type="entry name" value="SLC26A/SulP_dom"/>
</dbReference>
<comment type="catalytic activity">
    <reaction evidence="10">
        <text>hydrogencarbonate + H(+) = CO2 + H2O</text>
        <dbReference type="Rhea" id="RHEA:10748"/>
        <dbReference type="ChEBI" id="CHEBI:15377"/>
        <dbReference type="ChEBI" id="CHEBI:15378"/>
        <dbReference type="ChEBI" id="CHEBI:16526"/>
        <dbReference type="ChEBI" id="CHEBI:17544"/>
        <dbReference type="EC" id="4.2.1.1"/>
    </reaction>
</comment>
<evidence type="ECO:0000256" key="12">
    <source>
        <dbReference type="SAM" id="Phobius"/>
    </source>
</evidence>
<evidence type="ECO:0000256" key="8">
    <source>
        <dbReference type="ARBA" id="ARBA00023239"/>
    </source>
</evidence>
<dbReference type="PANTHER" id="PTHR11814">
    <property type="entry name" value="SULFATE TRANSPORTER"/>
    <property type="match status" value="1"/>
</dbReference>
<evidence type="ECO:0000256" key="10">
    <source>
        <dbReference type="ARBA" id="ARBA00048348"/>
    </source>
</evidence>
<dbReference type="SUPFAM" id="SSF52091">
    <property type="entry name" value="SpoIIaa-like"/>
    <property type="match status" value="1"/>
</dbReference>
<dbReference type="EMBL" id="JACHMN010000002">
    <property type="protein sequence ID" value="MBB5868458.1"/>
    <property type="molecule type" value="Genomic_DNA"/>
</dbReference>
<evidence type="ECO:0000256" key="9">
    <source>
        <dbReference type="ARBA" id="ARBA00024993"/>
    </source>
</evidence>
<dbReference type="Gene3D" id="3.30.750.24">
    <property type="entry name" value="STAS domain"/>
    <property type="match status" value="1"/>
</dbReference>
<dbReference type="Pfam" id="PF00484">
    <property type="entry name" value="Pro_CA"/>
    <property type="match status" value="1"/>
</dbReference>
<feature type="transmembrane region" description="Helical" evidence="12">
    <location>
        <begin position="80"/>
        <end position="102"/>
    </location>
</feature>
<dbReference type="AlphaFoldDB" id="A0A841BM74"/>
<gene>
    <name evidence="14" type="ORF">F4553_001837</name>
</gene>
<comment type="similarity">
    <text evidence="2">Belongs to the beta-class carbonic anhydrase family.</text>
</comment>
<dbReference type="InterPro" id="IPR036874">
    <property type="entry name" value="Carbonic_anhydrase_sf"/>
</dbReference>
<comment type="cofactor">
    <cofactor evidence="11">
        <name>Zn(2+)</name>
        <dbReference type="ChEBI" id="CHEBI:29105"/>
    </cofactor>
    <text evidence="11">Binds 1 zinc ion per subunit.</text>
</comment>
<feature type="domain" description="SLC26A/SulP transporter" evidence="13">
    <location>
        <begin position="10"/>
        <end position="360"/>
    </location>
</feature>
<protein>
    <recommendedName>
        <fullName evidence="3">carbonic anhydrase</fullName>
        <ecNumber evidence="3">4.2.1.1</ecNumber>
    </recommendedName>
</protein>
<feature type="transmembrane region" description="Helical" evidence="12">
    <location>
        <begin position="159"/>
        <end position="176"/>
    </location>
</feature>
<proteinExistence type="inferred from homology"/>
<evidence type="ECO:0000256" key="1">
    <source>
        <dbReference type="ARBA" id="ARBA00004141"/>
    </source>
</evidence>
<dbReference type="EC" id="4.2.1.1" evidence="3"/>
<evidence type="ECO:0000256" key="6">
    <source>
        <dbReference type="ARBA" id="ARBA00022989"/>
    </source>
</evidence>
<keyword evidence="7 12" id="KW-0472">Membrane</keyword>
<keyword evidence="5 11" id="KW-0862">Zinc</keyword>
<keyword evidence="15" id="KW-1185">Reference proteome</keyword>
<feature type="transmembrane region" description="Helical" evidence="12">
    <location>
        <begin position="40"/>
        <end position="60"/>
    </location>
</feature>
<dbReference type="GO" id="GO:0015976">
    <property type="term" value="P:carbon utilization"/>
    <property type="evidence" value="ECO:0007669"/>
    <property type="project" value="InterPro"/>
</dbReference>
<feature type="transmembrane region" description="Helical" evidence="12">
    <location>
        <begin position="114"/>
        <end position="139"/>
    </location>
</feature>
<dbReference type="GO" id="GO:0016020">
    <property type="term" value="C:membrane"/>
    <property type="evidence" value="ECO:0007669"/>
    <property type="project" value="UniProtKB-SubCell"/>
</dbReference>
<dbReference type="InterPro" id="IPR001765">
    <property type="entry name" value="Carbonic_anhydrase"/>
</dbReference>
<evidence type="ECO:0000313" key="14">
    <source>
        <dbReference type="EMBL" id="MBB5868458.1"/>
    </source>
</evidence>
<accession>A0A841BM74</accession>
<evidence type="ECO:0000256" key="3">
    <source>
        <dbReference type="ARBA" id="ARBA00012925"/>
    </source>
</evidence>
<evidence type="ECO:0000256" key="5">
    <source>
        <dbReference type="ARBA" id="ARBA00022833"/>
    </source>
</evidence>
<feature type="transmembrane region" description="Helical" evidence="12">
    <location>
        <begin position="274"/>
        <end position="293"/>
    </location>
</feature>
<dbReference type="Gene3D" id="3.40.1050.10">
    <property type="entry name" value="Carbonic anhydrase"/>
    <property type="match status" value="1"/>
</dbReference>
<dbReference type="SMART" id="SM00947">
    <property type="entry name" value="Pro_CA"/>
    <property type="match status" value="1"/>
</dbReference>
<dbReference type="Pfam" id="PF00916">
    <property type="entry name" value="Sulfate_transp"/>
    <property type="match status" value="1"/>
</dbReference>
<evidence type="ECO:0000313" key="15">
    <source>
        <dbReference type="Proteomes" id="UP000587527"/>
    </source>
</evidence>
<reference evidence="14 15" key="1">
    <citation type="submission" date="2020-08" db="EMBL/GenBank/DDBJ databases">
        <title>Sequencing the genomes of 1000 actinobacteria strains.</title>
        <authorList>
            <person name="Klenk H.-P."/>
        </authorList>
    </citation>
    <scope>NUCLEOTIDE SEQUENCE [LARGE SCALE GENOMIC DNA]</scope>
    <source>
        <strain evidence="14 15">DSM 45362</strain>
    </source>
</reference>
<dbReference type="InterPro" id="IPR001902">
    <property type="entry name" value="SLC26A/SulP_fam"/>
</dbReference>
<dbReference type="GO" id="GO:0004089">
    <property type="term" value="F:carbonate dehydratase activity"/>
    <property type="evidence" value="ECO:0007669"/>
    <property type="project" value="UniProtKB-EC"/>
</dbReference>
<evidence type="ECO:0000256" key="4">
    <source>
        <dbReference type="ARBA" id="ARBA00022692"/>
    </source>
</evidence>
<feature type="binding site" evidence="11">
    <location>
        <position position="548"/>
    </location>
    <ligand>
        <name>Zn(2+)</name>
        <dbReference type="ChEBI" id="CHEBI:29105"/>
    </ligand>
</feature>
<dbReference type="InterPro" id="IPR015892">
    <property type="entry name" value="Carbonic_anhydrase_CS"/>
</dbReference>
<dbReference type="InterPro" id="IPR036513">
    <property type="entry name" value="STAS_dom_sf"/>
</dbReference>
<dbReference type="Proteomes" id="UP000587527">
    <property type="component" value="Unassembled WGS sequence"/>
</dbReference>
<keyword evidence="4 12" id="KW-0812">Transmembrane</keyword>
<keyword evidence="6 12" id="KW-1133">Transmembrane helix</keyword>
<sequence>MNPRPGPVWRSDLPASLVVVLVAVPLSLGIALASGAPPAAGLIAAVVGGIVAGALGGSAVQVSGPAAGLTVIVATTIATFGWRATCVIVAVAGVMQVVLGIARVAPVAMMVSPAVVHGMLAGVGVVIVLAQLHVLLGGAPQASALDNIRELPAKVLEHHSHAFYVGVLTLAVLCFWRRVPRVGTVLPAPLVAVCLATLVTVAVDWDVRYVSLSGSLFSFGLPELPGDVIGAGLAALSIALIASVETLMCAVAVDRSHSGPRANLHRELVGQGTANIVSGLAGGLPVAGVIVRSTTNVAAGARTHWSTIFHGCWILVLVSVASPVMELIPLPALAALLVYTGIRMIDIAHARQVRKHRETAIYVATAAGVVVLGLLEGVAIGIAGAILLALWRVTRIRITVESHAEQEQVTVSGLLTFLAVPTLTRTLRRIPDQATVQIDLSNLYMDHAAASALHDWQLAHERTGGTVEIHEIHHSWYHDAIHGREMPESVSQPVPWGVRRIPFLGTREQLKRGAQSFHRHTRDHVAPMLADLADAGQKPGHLFVTCADSRLVPNLFTSTVPGDLFTVRNIGNVVARHGRPAADPSMQAALDYALGVLEVTTITICGHSHCGAVAAAHGGGAHTITLHRWLDHIRRPGRANTGTTCTKTSAQHNVIQQLDNLRTHPVVARREGQGSLHLVGMYFDLDTSEVHMLDPATGAFQPVTPSEAGQPRPG</sequence>
<comment type="function">
    <text evidence="9">Catalyzes the reversible hydration of carbon dioxide to form bicarbonate.</text>
</comment>